<feature type="coiled-coil region" evidence="6">
    <location>
        <begin position="566"/>
        <end position="603"/>
    </location>
</feature>
<evidence type="ECO:0000259" key="8">
    <source>
        <dbReference type="Pfam" id="PF03915"/>
    </source>
</evidence>
<dbReference type="Ensembl" id="ENSCCAT00000003006.1">
    <property type="protein sequence ID" value="ENSCCAP00000000482.1"/>
    <property type="gene ID" value="ENSCCAG00000001055.1"/>
</dbReference>
<evidence type="ECO:0000256" key="1">
    <source>
        <dbReference type="ARBA" id="ARBA00004245"/>
    </source>
</evidence>
<feature type="compositionally biased region" description="Pro residues" evidence="7">
    <location>
        <begin position="964"/>
        <end position="973"/>
    </location>
</feature>
<keyword evidence="5" id="KW-0206">Cytoskeleton</keyword>
<dbReference type="FunFam" id="1.20.58.1540:FF:000001">
    <property type="entry name" value="SRC kinase signaling inhibitor 1"/>
    <property type="match status" value="1"/>
</dbReference>
<feature type="compositionally biased region" description="Low complexity" evidence="7">
    <location>
        <begin position="1213"/>
        <end position="1226"/>
    </location>
</feature>
<feature type="compositionally biased region" description="Polar residues" evidence="7">
    <location>
        <begin position="843"/>
        <end position="862"/>
    </location>
</feature>
<gene>
    <name evidence="9" type="primary">KIAA1217</name>
</gene>
<evidence type="ECO:0000256" key="4">
    <source>
        <dbReference type="ARBA" id="ARBA00023054"/>
    </source>
</evidence>
<keyword evidence="2" id="KW-0963">Cytoplasm</keyword>
<name>A0A2K5PA13_CEBIM</name>
<keyword evidence="10" id="KW-1185">Reference proteome</keyword>
<dbReference type="Proteomes" id="UP000233040">
    <property type="component" value="Unassembled WGS sequence"/>
</dbReference>
<feature type="region of interest" description="Disordered" evidence="7">
    <location>
        <begin position="18"/>
        <end position="97"/>
    </location>
</feature>
<dbReference type="InterPro" id="IPR022782">
    <property type="entry name" value="AIP3-like_C"/>
</dbReference>
<evidence type="ECO:0000313" key="9">
    <source>
        <dbReference type="Ensembl" id="ENSCCAP00000000482.1"/>
    </source>
</evidence>
<feature type="region of interest" description="Disordered" evidence="7">
    <location>
        <begin position="211"/>
        <end position="257"/>
    </location>
</feature>
<evidence type="ECO:0000256" key="6">
    <source>
        <dbReference type="SAM" id="Coils"/>
    </source>
</evidence>
<dbReference type="GO" id="GO:0005856">
    <property type="term" value="C:cytoskeleton"/>
    <property type="evidence" value="ECO:0007669"/>
    <property type="project" value="UniProtKB-SubCell"/>
</dbReference>
<feature type="compositionally biased region" description="Basic and acidic residues" evidence="7">
    <location>
        <begin position="1084"/>
        <end position="1096"/>
    </location>
</feature>
<feature type="region of interest" description="Disordered" evidence="7">
    <location>
        <begin position="513"/>
        <end position="557"/>
    </location>
</feature>
<feature type="region of interest" description="Disordered" evidence="7">
    <location>
        <begin position="829"/>
        <end position="862"/>
    </location>
</feature>
<evidence type="ECO:0000256" key="3">
    <source>
        <dbReference type="ARBA" id="ARBA00022553"/>
    </source>
</evidence>
<dbReference type="Gene3D" id="1.20.58.1540">
    <property type="entry name" value="Actin interacting protein 3, C-terminal domain"/>
    <property type="match status" value="1"/>
</dbReference>
<dbReference type="GeneTree" id="ENSGT00940000156098"/>
<evidence type="ECO:0000256" key="5">
    <source>
        <dbReference type="ARBA" id="ARBA00023212"/>
    </source>
</evidence>
<dbReference type="AlphaFoldDB" id="A0A2K5PA13"/>
<evidence type="ECO:0000313" key="10">
    <source>
        <dbReference type="Proteomes" id="UP000233040"/>
    </source>
</evidence>
<dbReference type="Pfam" id="PF03915">
    <property type="entry name" value="AIP3"/>
    <property type="match status" value="1"/>
</dbReference>
<dbReference type="GO" id="GO:0005737">
    <property type="term" value="C:cytoplasm"/>
    <property type="evidence" value="ECO:0007669"/>
    <property type="project" value="TreeGrafter"/>
</dbReference>
<protein>
    <submittedName>
        <fullName evidence="9">KIAA1217</fullName>
    </submittedName>
</protein>
<feature type="domain" description="Actin interacting protein 3-like C-terminal" evidence="8">
    <location>
        <begin position="108"/>
        <end position="187"/>
    </location>
</feature>
<organism evidence="9 10">
    <name type="scientific">Cebus imitator</name>
    <name type="common">Panamanian white-faced capuchin</name>
    <name type="synonym">Cebus capucinus imitator</name>
    <dbReference type="NCBI Taxonomy" id="2715852"/>
    <lineage>
        <taxon>Eukaryota</taxon>
        <taxon>Metazoa</taxon>
        <taxon>Chordata</taxon>
        <taxon>Craniata</taxon>
        <taxon>Vertebrata</taxon>
        <taxon>Euteleostomi</taxon>
        <taxon>Mammalia</taxon>
        <taxon>Eutheria</taxon>
        <taxon>Euarchontoglires</taxon>
        <taxon>Primates</taxon>
        <taxon>Haplorrhini</taxon>
        <taxon>Platyrrhini</taxon>
        <taxon>Cebidae</taxon>
        <taxon>Cebinae</taxon>
        <taxon>Cebus</taxon>
    </lineage>
</organism>
<feature type="compositionally biased region" description="Polar residues" evidence="7">
    <location>
        <begin position="1058"/>
        <end position="1078"/>
    </location>
</feature>
<feature type="region of interest" description="Disordered" evidence="7">
    <location>
        <begin position="376"/>
        <end position="396"/>
    </location>
</feature>
<dbReference type="InterPro" id="IPR051825">
    <property type="entry name" value="SRCIN1"/>
</dbReference>
<reference evidence="9" key="1">
    <citation type="submission" date="2025-08" db="UniProtKB">
        <authorList>
            <consortium name="Ensembl"/>
        </authorList>
    </citation>
    <scope>IDENTIFICATION</scope>
</reference>
<dbReference type="PANTHER" id="PTHR22741:SF11">
    <property type="entry name" value="SICKLE TAIL PROTEIN HOMOLOG"/>
    <property type="match status" value="1"/>
</dbReference>
<feature type="compositionally biased region" description="Polar residues" evidence="7">
    <location>
        <begin position="1155"/>
        <end position="1164"/>
    </location>
</feature>
<feature type="compositionally biased region" description="Polar residues" evidence="7">
    <location>
        <begin position="521"/>
        <end position="531"/>
    </location>
</feature>
<feature type="compositionally biased region" description="Basic and acidic residues" evidence="7">
    <location>
        <begin position="31"/>
        <end position="40"/>
    </location>
</feature>
<dbReference type="PANTHER" id="PTHR22741">
    <property type="entry name" value="P140CAP/SNIP-RELATED"/>
    <property type="match status" value="1"/>
</dbReference>
<feature type="region of interest" description="Disordered" evidence="7">
    <location>
        <begin position="769"/>
        <end position="795"/>
    </location>
</feature>
<comment type="subcellular location">
    <subcellularLocation>
        <location evidence="1">Cytoplasm</location>
        <location evidence="1">Cytoskeleton</location>
    </subcellularLocation>
</comment>
<feature type="compositionally biased region" description="Basic and acidic residues" evidence="7">
    <location>
        <begin position="939"/>
        <end position="961"/>
    </location>
</feature>
<keyword evidence="4 6" id="KW-0175">Coiled coil</keyword>
<accession>A0A2K5PA13</accession>
<evidence type="ECO:0000256" key="7">
    <source>
        <dbReference type="SAM" id="MobiDB-lite"/>
    </source>
</evidence>
<feature type="compositionally biased region" description="Polar residues" evidence="7">
    <location>
        <begin position="1241"/>
        <end position="1264"/>
    </location>
</feature>
<feature type="compositionally biased region" description="Low complexity" evidence="7">
    <location>
        <begin position="1127"/>
        <end position="1146"/>
    </location>
</feature>
<feature type="compositionally biased region" description="Pro residues" evidence="7">
    <location>
        <begin position="228"/>
        <end position="248"/>
    </location>
</feature>
<reference evidence="9" key="2">
    <citation type="submission" date="2025-09" db="UniProtKB">
        <authorList>
            <consortium name="Ensembl"/>
        </authorList>
    </citation>
    <scope>IDENTIFICATION</scope>
</reference>
<feature type="region of interest" description="Disordered" evidence="7">
    <location>
        <begin position="923"/>
        <end position="1264"/>
    </location>
</feature>
<evidence type="ECO:0000256" key="2">
    <source>
        <dbReference type="ARBA" id="ARBA00022490"/>
    </source>
</evidence>
<keyword evidence="3" id="KW-0597">Phosphoprotein</keyword>
<proteinExistence type="predicted"/>
<feature type="compositionally biased region" description="Polar residues" evidence="7">
    <location>
        <begin position="1174"/>
        <end position="1190"/>
    </location>
</feature>
<sequence length="1264" mass="137698">MQTSEMDRKREAFLEHLKQKYPHHASAIMGHQERLRDQTRSPKLSHSPQPPSLGDPVEHLSETSADSLEAMSEGDAPTPFSRGSRTRASLPVVRSTNQTKERSLGVLYLQYGDETKHLRMPNEITSADTIRALFVSAFPQQLTMKMLESPSVAIYIKDESRNVYYELNDVRNIQDRSLLKVYNKDPAHAFNHTPKTMNGDMRMQREFVYARGDGPGASRPGSTAHPPHAIPNSPPSTPVPHSMPPSPSRIPYGGPRSIVVPGNATIPRDRISSLPVSRPISPSPSAILERRDVKPDEDMSGKNIAMYRNEGFYADPYLYHEGRMSIASSHGGHPLDVPDHIIAYHRTAIRSASAYCNPSMQAEMHMEQSLYRQKSRKYPDSHLPTLGSKTPPASPHRVSDLRMIDMHAHYNAHGPPHTMQPDRVSPSRQAFKKEPGTLVYIEKPRSAPGLSSLVDLGPPLVEKQVFAYSTATIPKDRETRERMQAMEKQIASLTGLVQSALFKGPITSYSKDASSEKMMKTTANRNHTDSAGTPHVSGGKTLSALESTVPPSQPPPAGTSAIHMSLLEMRRSVAELRLQLQQMRQLQLQNQELLRAMMKKAELEISGKVMETMKRLEDPVQRQRVLVEQERQKYLHEEEKIVKKLRELEDFVEDLKKDSTSASRAVTLKDVEDGAFLLRQVGEAVATLKGEFPTLQNKMRAILRIEVEAVRFLKEEPHKLDSLLKRVRSMTDILTMLRRHVTDGLLKGTDAAQAAQYMAMEKATAAEVLKSQEEAAHTSGQPLHSSGAPGDAKSEVVPLSGMTVHHAQSSPVVIQPSQHSVALLNPAQNLPHAASPPAVPPEATSTLLTSQAPQSPQTPMNGSAMQSLFIEEIHSASAKNRAVSIEKAEKKWEEKRQNLDHYNGKEFEKLLEEAQANIMKSIPNLEMPPATGPLPRGDAPVDKLELSEDSPNSERDLEKLGGKSPPPPPPPPRRSYLPGSGLTTTRSGDVVYTGRKENITAKGSSEDAGPSPQTRAIKCPAEEPASAWTSSPPPVTTSSSKDEEEEEEEGEKIMAELQGSSGAPQTSRMPIPMSTKNRPGTLDKPGKQSKLQDPRQYRQANGSAKKSGGDFKPTSPSLPASKIPALSPSSGKSSSLPSSSGDSSNLPNPPATKPSIASNPLSPQTGPPAHSASLIPSVSNGSLKFQSLTHTGKGHHLSFSLQSQNGRAPPPLSFSSSPPSPASSVSLTQGAKGTRTIHAPSLTSYKAQNGSSSKATPSTAKETS</sequence>